<accession>A0A7C8IMN4</accession>
<evidence type="ECO:0000256" key="1">
    <source>
        <dbReference type="ARBA" id="ARBA00004141"/>
    </source>
</evidence>
<dbReference type="PANTHER" id="PTHR47685:SF1">
    <property type="entry name" value="MAGNESIUM TRANSPORT PROTEIN CORA"/>
    <property type="match status" value="1"/>
</dbReference>
<dbReference type="EMBL" id="WUBL01000065">
    <property type="protein sequence ID" value="KAF2967586.1"/>
    <property type="molecule type" value="Genomic_DNA"/>
</dbReference>
<evidence type="ECO:0000256" key="4">
    <source>
        <dbReference type="ARBA" id="ARBA00023136"/>
    </source>
</evidence>
<keyword evidence="8" id="KW-1185">Reference proteome</keyword>
<comment type="subcellular location">
    <subcellularLocation>
        <location evidence="1">Membrane</location>
        <topology evidence="1">Multi-pass membrane protein</topology>
    </subcellularLocation>
</comment>
<evidence type="ECO:0000256" key="3">
    <source>
        <dbReference type="ARBA" id="ARBA00022989"/>
    </source>
</evidence>
<evidence type="ECO:0000256" key="5">
    <source>
        <dbReference type="SAM" id="MobiDB-lite"/>
    </source>
</evidence>
<dbReference type="Gene3D" id="1.20.58.340">
    <property type="entry name" value="Magnesium transport protein CorA, transmembrane region"/>
    <property type="match status" value="1"/>
</dbReference>
<dbReference type="GO" id="GO:0046873">
    <property type="term" value="F:metal ion transmembrane transporter activity"/>
    <property type="evidence" value="ECO:0007669"/>
    <property type="project" value="InterPro"/>
</dbReference>
<keyword evidence="3 6" id="KW-1133">Transmembrane helix</keyword>
<sequence length="734" mass="85092">METRDRVPSCLSVDPHDDNITDPVLHYFGCLEAWQRESFFELASPYWVGEIRRHIQLKDSPTGYITTAEAKAAVIKKRDSWRRYCSNESQRVSRILNALSSDGNPSDLLTNLATSRRLWKSTREFQSGLERVRAWRSGRGMPNGVMMAPSSVATSEVYNPDDLTASIMAFEDGAPYNIDSQYVTGTFPDQNKPSTRFMRPFCQFIAPSKLWESPIESSKELMSMGEDPRHVKSETEKIVLFAPFLHWETSRQLTLITREIEEQQALNKSRQRQKDRSEKEQRKKQREGLATAELTSWWPFSNRVPSSNWVPSSNRVTFEDLLRELKIVEPRSKRFQSCNPLGQYLLDAARLYEEVRNYQDISLLKKYLFADSPLHPRRTLDQGYYTSPQITRLTDRNQVVYQATTPTESQYHRFDQRRGLWTCHVSSEGCEGCLKNIQKVSRVVMIDQLWMWILDQKTIITCFSKRYGVHGRDPSGVFEAIQRRLLRDTPIHSVMSVAQTILDECSNTFFDRRKDFSGQPQVLDIFSEAIRDVSRKQTLESHRLWNWIDRARRINRQQNPHWNLNMPDWDISAEGDLEQEIQGIIDELEIMISVNNTQLDVYKDFIQYTDRIAGGDHQLWLVDDEVRLGATRLIAKVEERVGYLNSLLKTSSNAANMVKDLSQLRQQQDSVVQAWQSVRLSLDSIDQGRTIMVFTIVTIIFSPLSFLSSIFGMNNAEFGDNQWKVSDQLKLICE</sequence>
<dbReference type="InParanoid" id="A0A7C8IMN4"/>
<evidence type="ECO:0000256" key="2">
    <source>
        <dbReference type="ARBA" id="ARBA00022692"/>
    </source>
</evidence>
<keyword evidence="4 6" id="KW-0472">Membrane</keyword>
<dbReference type="Proteomes" id="UP000481858">
    <property type="component" value="Unassembled WGS sequence"/>
</dbReference>
<evidence type="ECO:0000313" key="8">
    <source>
        <dbReference type="Proteomes" id="UP000481858"/>
    </source>
</evidence>
<dbReference type="GO" id="GO:0016020">
    <property type="term" value="C:membrane"/>
    <property type="evidence" value="ECO:0007669"/>
    <property type="project" value="UniProtKB-SubCell"/>
</dbReference>
<dbReference type="InterPro" id="IPR002523">
    <property type="entry name" value="MgTranspt_CorA/ZnTranspt_ZntB"/>
</dbReference>
<feature type="transmembrane region" description="Helical" evidence="6">
    <location>
        <begin position="691"/>
        <end position="713"/>
    </location>
</feature>
<dbReference type="AlphaFoldDB" id="A0A7C8IMN4"/>
<organism evidence="7 8">
    <name type="scientific">Xylaria multiplex</name>
    <dbReference type="NCBI Taxonomy" id="323545"/>
    <lineage>
        <taxon>Eukaryota</taxon>
        <taxon>Fungi</taxon>
        <taxon>Dikarya</taxon>
        <taxon>Ascomycota</taxon>
        <taxon>Pezizomycotina</taxon>
        <taxon>Sordariomycetes</taxon>
        <taxon>Xylariomycetidae</taxon>
        <taxon>Xylariales</taxon>
        <taxon>Xylariaceae</taxon>
        <taxon>Xylaria</taxon>
    </lineage>
</organism>
<name>A0A7C8IMN4_9PEZI</name>
<gene>
    <name evidence="7" type="ORF">GQX73_g5977</name>
</gene>
<keyword evidence="2 6" id="KW-0812">Transmembrane</keyword>
<dbReference type="PANTHER" id="PTHR47685">
    <property type="entry name" value="MAGNESIUM TRANSPORT PROTEIN CORA"/>
    <property type="match status" value="1"/>
</dbReference>
<dbReference type="OrthoDB" id="341259at2759"/>
<evidence type="ECO:0000313" key="7">
    <source>
        <dbReference type="EMBL" id="KAF2967586.1"/>
    </source>
</evidence>
<feature type="compositionally biased region" description="Basic and acidic residues" evidence="5">
    <location>
        <begin position="272"/>
        <end position="281"/>
    </location>
</feature>
<comment type="caution">
    <text evidence="7">The sequence shown here is derived from an EMBL/GenBank/DDBJ whole genome shotgun (WGS) entry which is preliminary data.</text>
</comment>
<dbReference type="Pfam" id="PF01544">
    <property type="entry name" value="CorA"/>
    <property type="match status" value="1"/>
</dbReference>
<dbReference type="SUPFAM" id="SSF144083">
    <property type="entry name" value="Magnesium transport protein CorA, transmembrane region"/>
    <property type="match status" value="1"/>
</dbReference>
<protein>
    <submittedName>
        <fullName evidence="7">Uncharacterized protein</fullName>
    </submittedName>
</protein>
<dbReference type="InterPro" id="IPR045863">
    <property type="entry name" value="CorA_TM1_TM2"/>
</dbReference>
<proteinExistence type="predicted"/>
<reference evidence="7 8" key="1">
    <citation type="submission" date="2019-12" db="EMBL/GenBank/DDBJ databases">
        <title>Draft genome sequence of the ascomycete Xylaria multiplex DSM 110363.</title>
        <authorList>
            <person name="Buettner E."/>
            <person name="Kellner H."/>
        </authorList>
    </citation>
    <scope>NUCLEOTIDE SEQUENCE [LARGE SCALE GENOMIC DNA]</scope>
    <source>
        <strain evidence="7 8">DSM 110363</strain>
    </source>
</reference>
<evidence type="ECO:0000256" key="6">
    <source>
        <dbReference type="SAM" id="Phobius"/>
    </source>
</evidence>
<dbReference type="InterPro" id="IPR050829">
    <property type="entry name" value="CorA_MIT"/>
</dbReference>
<feature type="region of interest" description="Disordered" evidence="5">
    <location>
        <begin position="264"/>
        <end position="288"/>
    </location>
</feature>